<evidence type="ECO:0000256" key="5">
    <source>
        <dbReference type="PIRSR" id="PIRSR000106-3"/>
    </source>
</evidence>
<evidence type="ECO:0008006" key="10">
    <source>
        <dbReference type="Google" id="ProtNLM"/>
    </source>
</evidence>
<dbReference type="InterPro" id="IPR012302">
    <property type="entry name" value="Malic_NAD-bd"/>
</dbReference>
<evidence type="ECO:0000313" key="8">
    <source>
        <dbReference type="EMBL" id="TRY81119.1"/>
    </source>
</evidence>
<dbReference type="InterPro" id="IPR046346">
    <property type="entry name" value="Aminoacid_DH-like_N_sf"/>
</dbReference>
<dbReference type="SMART" id="SM01274">
    <property type="entry name" value="malic"/>
    <property type="match status" value="1"/>
</dbReference>
<dbReference type="InterPro" id="IPR036291">
    <property type="entry name" value="NAD(P)-bd_dom_sf"/>
</dbReference>
<evidence type="ECO:0000256" key="3">
    <source>
        <dbReference type="PIRSR" id="PIRSR000106-1"/>
    </source>
</evidence>
<dbReference type="GO" id="GO:0004471">
    <property type="term" value="F:malate dehydrogenase (decarboxylating) (NAD+) activity"/>
    <property type="evidence" value="ECO:0007669"/>
    <property type="project" value="TreeGrafter"/>
</dbReference>
<dbReference type="Pfam" id="PF03949">
    <property type="entry name" value="Malic_M"/>
    <property type="match status" value="1"/>
</dbReference>
<feature type="domain" description="Malic enzyme NAD-binding" evidence="6">
    <location>
        <begin position="342"/>
        <end position="605"/>
    </location>
</feature>
<comment type="caution">
    <text evidence="8">The sequence shown here is derived from an EMBL/GenBank/DDBJ whole genome shotgun (WGS) entry which is preliminary data.</text>
</comment>
<feature type="binding site" evidence="4">
    <location>
        <position position="536"/>
    </location>
    <ligand>
        <name>(S)-malate</name>
        <dbReference type="ChEBI" id="CHEBI:15589"/>
    </ligand>
</feature>
<dbReference type="GO" id="GO:0006108">
    <property type="term" value="P:malate metabolic process"/>
    <property type="evidence" value="ECO:0007669"/>
    <property type="project" value="TreeGrafter"/>
</dbReference>
<feature type="binding site" evidence="4">
    <location>
        <position position="492"/>
    </location>
    <ligand>
        <name>(S)-malate</name>
        <dbReference type="ChEBI" id="CHEBI:15589"/>
    </ligand>
</feature>
<dbReference type="GO" id="GO:0051287">
    <property type="term" value="F:NAD binding"/>
    <property type="evidence" value="ECO:0007669"/>
    <property type="project" value="InterPro"/>
</dbReference>
<dbReference type="Proteomes" id="UP000318571">
    <property type="component" value="Chromosome 12"/>
</dbReference>
<keyword evidence="2" id="KW-0560">Oxidoreductase</keyword>
<accession>A0A553PTW9</accession>
<dbReference type="PANTHER" id="PTHR23406">
    <property type="entry name" value="MALIC ENZYME-RELATED"/>
    <property type="match status" value="1"/>
</dbReference>
<dbReference type="OMA" id="EMASMVY"/>
<reference evidence="8 9" key="1">
    <citation type="journal article" date="2018" name="Nat. Ecol. Evol.">
        <title>Genomic signatures of mitonuclear coevolution across populations of Tigriopus californicus.</title>
        <authorList>
            <person name="Barreto F.S."/>
            <person name="Watson E.T."/>
            <person name="Lima T.G."/>
            <person name="Willett C.S."/>
            <person name="Edmands S."/>
            <person name="Li W."/>
            <person name="Burton R.S."/>
        </authorList>
    </citation>
    <scope>NUCLEOTIDE SEQUENCE [LARGE SCALE GENOMIC DNA]</scope>
    <source>
        <strain evidence="8 9">San Diego</strain>
    </source>
</reference>
<comment type="similarity">
    <text evidence="1">Belongs to the malic enzymes family.</text>
</comment>
<keyword evidence="9" id="KW-1185">Reference proteome</keyword>
<proteinExistence type="inferred from homology"/>
<evidence type="ECO:0000259" key="7">
    <source>
        <dbReference type="SMART" id="SM01274"/>
    </source>
</evidence>
<dbReference type="PANTHER" id="PTHR23406:SF32">
    <property type="entry name" value="NADP-DEPENDENT MALIC ENZYME"/>
    <property type="match status" value="1"/>
</dbReference>
<evidence type="ECO:0000259" key="6">
    <source>
        <dbReference type="SMART" id="SM00919"/>
    </source>
</evidence>
<sequence length="653" mass="72505">MNVHGLIKTKELWALRTIVHIPRCSISSKMVGGRYLRAEIVRKKGRNLVSDPISNKGLAFPLSERDRLSVRGLVPPRILSIQEQERVIMDEYTRGWAARAEQEPEDEIIKSGVSPDNIRKWKVLQSVQDRNETLFYRILMDNFQDMAPIIYTPTVGWACSHFSQLYRRPRGMYFSHGDRGEMASMVYNWESDEVDAVVITDGSRILGLGDLGLGGLGISIGKLDLYVAAGGFHPRRVLPVVLDIGTNNQKLLNDPNYLGTALLPLTCFRNNHTSKMIALSGLGLKQPRIDGEEYYAIMDELMAAIKLRWPRALIQHEDFQSKHAVNLLKRYRSEYLMFNDDIQGTAATVLAGLYGALKVQGLPPDALKNQKFVVAGAGSAASGVLLTIRNAITRRYGLDKREAGNLIYIVDERGLITKARDNLDKMEELFYDLKTFAAEETNMEGMELLEVVKTVKPNILIGLSGVGGIFTDDVLKAMNKSPTPPIIFPLSNPTSRSECSAEAAQRCTGGRAIFASGSPFPSVTIDDTMIASSQCNNRYIFPGLALGAALGQTGVVTNAMINRSAEALVELISEDDLKRRATFPERVDIRDISSHLAVRVIQQAIEEGLKIGNLQAKEALEYEGEEGLKTYIESKMWNPEYRPLVYLPPGKGE</sequence>
<feature type="active site" description="Proton donor" evidence="3">
    <location>
        <position position="151"/>
    </location>
</feature>
<dbReference type="AlphaFoldDB" id="A0A553PTW9"/>
<keyword evidence="5" id="KW-0479">Metal-binding</keyword>
<dbReference type="Pfam" id="PF00390">
    <property type="entry name" value="malic"/>
    <property type="match status" value="2"/>
</dbReference>
<evidence type="ECO:0000256" key="4">
    <source>
        <dbReference type="PIRSR" id="PIRSR000106-2"/>
    </source>
</evidence>
<dbReference type="InterPro" id="IPR037062">
    <property type="entry name" value="Malic_N_dom_sf"/>
</dbReference>
<feature type="binding site" evidence="4">
    <location>
        <position position="204"/>
    </location>
    <ligand>
        <name>(S)-malate</name>
        <dbReference type="ChEBI" id="CHEBI:15589"/>
    </ligand>
</feature>
<dbReference type="GO" id="GO:0005739">
    <property type="term" value="C:mitochondrion"/>
    <property type="evidence" value="ECO:0007669"/>
    <property type="project" value="TreeGrafter"/>
</dbReference>
<evidence type="ECO:0000256" key="1">
    <source>
        <dbReference type="ARBA" id="ARBA00008785"/>
    </source>
</evidence>
<feature type="domain" description="Malic enzyme N-terminal" evidence="7">
    <location>
        <begin position="128"/>
        <end position="332"/>
    </location>
</feature>
<feature type="active site" description="Proton acceptor" evidence="3">
    <location>
        <position position="222"/>
    </location>
</feature>
<dbReference type="Gene3D" id="3.40.50.10380">
    <property type="entry name" value="Malic enzyme, N-terminal domain"/>
    <property type="match status" value="2"/>
</dbReference>
<dbReference type="SUPFAM" id="SSF51735">
    <property type="entry name" value="NAD(P)-binding Rossmann-fold domains"/>
    <property type="match status" value="1"/>
</dbReference>
<dbReference type="InterPro" id="IPR012301">
    <property type="entry name" value="Malic_N_dom"/>
</dbReference>
<evidence type="ECO:0000256" key="2">
    <source>
        <dbReference type="ARBA" id="ARBA00023002"/>
    </source>
</evidence>
<dbReference type="EMBL" id="VCGU01000001">
    <property type="protein sequence ID" value="TRY81119.1"/>
    <property type="molecule type" value="Genomic_DNA"/>
</dbReference>
<dbReference type="Gene3D" id="3.40.50.720">
    <property type="entry name" value="NAD(P)-binding Rossmann-like Domain"/>
    <property type="match status" value="1"/>
</dbReference>
<feature type="binding site" evidence="5">
    <location>
        <position position="341"/>
    </location>
    <ligand>
        <name>a divalent metal cation</name>
        <dbReference type="ChEBI" id="CHEBI:60240"/>
    </ligand>
</feature>
<dbReference type="STRING" id="6832.A0A553PTW9"/>
<feature type="binding site" evidence="5">
    <location>
        <position position="318"/>
    </location>
    <ligand>
        <name>a divalent metal cation</name>
        <dbReference type="ChEBI" id="CHEBI:60240"/>
    </ligand>
</feature>
<dbReference type="GO" id="GO:0046872">
    <property type="term" value="F:metal ion binding"/>
    <property type="evidence" value="ECO:0007669"/>
    <property type="project" value="UniProtKB-KW"/>
</dbReference>
<protein>
    <recommendedName>
        <fullName evidence="10">Malic enzyme</fullName>
    </recommendedName>
</protein>
<dbReference type="InterPro" id="IPR001891">
    <property type="entry name" value="Malic_OxRdtase"/>
</dbReference>
<gene>
    <name evidence="8" type="ORF">TCAL_11851</name>
</gene>
<dbReference type="PRINTS" id="PR00072">
    <property type="entry name" value="MALOXRDTASE"/>
</dbReference>
<dbReference type="PIRSF" id="PIRSF000106">
    <property type="entry name" value="ME"/>
    <property type="match status" value="1"/>
</dbReference>
<organism evidence="8 9">
    <name type="scientific">Tigriopus californicus</name>
    <name type="common">Marine copepod</name>
    <dbReference type="NCBI Taxonomy" id="6832"/>
    <lineage>
        <taxon>Eukaryota</taxon>
        <taxon>Metazoa</taxon>
        <taxon>Ecdysozoa</taxon>
        <taxon>Arthropoda</taxon>
        <taxon>Crustacea</taxon>
        <taxon>Multicrustacea</taxon>
        <taxon>Hexanauplia</taxon>
        <taxon>Copepoda</taxon>
        <taxon>Harpacticoida</taxon>
        <taxon>Harpacticidae</taxon>
        <taxon>Tigriopus</taxon>
    </lineage>
</organism>
<name>A0A553PTW9_TIGCA</name>
<comment type="cofactor">
    <cofactor evidence="5">
        <name>Mg(2+)</name>
        <dbReference type="ChEBI" id="CHEBI:18420"/>
    </cofactor>
    <cofactor evidence="5">
        <name>Mn(2+)</name>
        <dbReference type="ChEBI" id="CHEBI:29035"/>
    </cofactor>
    <text evidence="5">Divalent metal cations. Prefers magnesium or manganese.</text>
</comment>
<dbReference type="NCBIfam" id="NF010052">
    <property type="entry name" value="PRK13529.1"/>
    <property type="match status" value="1"/>
</dbReference>
<evidence type="ECO:0000313" key="9">
    <source>
        <dbReference type="Proteomes" id="UP000318571"/>
    </source>
</evidence>
<dbReference type="SMART" id="SM00919">
    <property type="entry name" value="Malic_M"/>
    <property type="match status" value="1"/>
</dbReference>
<dbReference type="SUPFAM" id="SSF53223">
    <property type="entry name" value="Aminoacid dehydrogenase-like, N-terminal domain"/>
    <property type="match status" value="1"/>
</dbReference>
<feature type="binding site" evidence="5">
    <location>
        <position position="317"/>
    </location>
    <ligand>
        <name>a divalent metal cation</name>
        <dbReference type="ChEBI" id="CHEBI:60240"/>
    </ligand>
</feature>